<keyword evidence="2" id="KW-0560">Oxidoreductase</keyword>
<dbReference type="Gene3D" id="3.40.50.720">
    <property type="entry name" value="NAD(P)-binding Rossmann-like Domain"/>
    <property type="match status" value="1"/>
</dbReference>
<protein>
    <submittedName>
        <fullName evidence="3">Fatty acyl-CoA reductase</fullName>
    </submittedName>
</protein>
<sequence length="104" mass="10674">MSTPQHPLGSGFGPATCSEEIMRGIHLHGTCALVTGGYSGLGAATVRALAAAGAHVLVPSRDPARARRVLEAVANVEIVPMDLADPASIAAFSRQWLARGEPCS</sequence>
<comment type="similarity">
    <text evidence="1">Belongs to the short-chain dehydrogenases/reductases (SDR) family.</text>
</comment>
<reference evidence="4" key="1">
    <citation type="journal article" date="2020" name="MBio">
        <title>Horizontal gene transfer to a defensive symbiont with a reduced genome amongst a multipartite beetle microbiome.</title>
        <authorList>
            <person name="Waterworth S.C."/>
            <person name="Florez L.V."/>
            <person name="Rees E.R."/>
            <person name="Hertweck C."/>
            <person name="Kaltenpoth M."/>
            <person name="Kwan J.C."/>
        </authorList>
    </citation>
    <scope>NUCLEOTIDE SEQUENCE [LARGE SCALE GENOMIC DNA]</scope>
</reference>
<evidence type="ECO:0000256" key="1">
    <source>
        <dbReference type="ARBA" id="ARBA00006484"/>
    </source>
</evidence>
<dbReference type="Pfam" id="PF00106">
    <property type="entry name" value="adh_short"/>
    <property type="match status" value="1"/>
</dbReference>
<dbReference type="Proteomes" id="UP000487117">
    <property type="component" value="Unassembled WGS sequence"/>
</dbReference>
<dbReference type="InterPro" id="IPR036291">
    <property type="entry name" value="NAD(P)-bd_dom_sf"/>
</dbReference>
<dbReference type="PANTHER" id="PTHR24320:SF148">
    <property type="entry name" value="NAD(P)-BINDING ROSSMANN-FOLD SUPERFAMILY PROTEIN"/>
    <property type="match status" value="1"/>
</dbReference>
<dbReference type="GO" id="GO:0016491">
    <property type="term" value="F:oxidoreductase activity"/>
    <property type="evidence" value="ECO:0007669"/>
    <property type="project" value="UniProtKB-KW"/>
</dbReference>
<gene>
    <name evidence="3" type="primary">acr1</name>
    <name evidence="3" type="ORF">GAK31_00220</name>
</gene>
<dbReference type="InterPro" id="IPR002347">
    <property type="entry name" value="SDR_fam"/>
</dbReference>
<evidence type="ECO:0000313" key="3">
    <source>
        <dbReference type="EMBL" id="KAF1016961.1"/>
    </source>
</evidence>
<evidence type="ECO:0000313" key="4">
    <source>
        <dbReference type="Proteomes" id="UP000487117"/>
    </source>
</evidence>
<dbReference type="PANTHER" id="PTHR24320">
    <property type="entry name" value="RETINOL DEHYDROGENASE"/>
    <property type="match status" value="1"/>
</dbReference>
<accession>A0A7V8JN39</accession>
<name>A0A7V8JN39_STEMA</name>
<evidence type="ECO:0000256" key="2">
    <source>
        <dbReference type="ARBA" id="ARBA00023002"/>
    </source>
</evidence>
<dbReference type="AlphaFoldDB" id="A0A7V8JN39"/>
<comment type="caution">
    <text evidence="3">The sequence shown here is derived from an EMBL/GenBank/DDBJ whole genome shotgun (WGS) entry which is preliminary data.</text>
</comment>
<organism evidence="3 4">
    <name type="scientific">Stenotrophomonas maltophilia</name>
    <name type="common">Pseudomonas maltophilia</name>
    <name type="synonym">Xanthomonas maltophilia</name>
    <dbReference type="NCBI Taxonomy" id="40324"/>
    <lineage>
        <taxon>Bacteria</taxon>
        <taxon>Pseudomonadati</taxon>
        <taxon>Pseudomonadota</taxon>
        <taxon>Gammaproteobacteria</taxon>
        <taxon>Lysobacterales</taxon>
        <taxon>Lysobacteraceae</taxon>
        <taxon>Stenotrophomonas</taxon>
        <taxon>Stenotrophomonas maltophilia group</taxon>
    </lineage>
</organism>
<dbReference type="SUPFAM" id="SSF51735">
    <property type="entry name" value="NAD(P)-binding Rossmann-fold domains"/>
    <property type="match status" value="1"/>
</dbReference>
<dbReference type="EMBL" id="WNDS01000001">
    <property type="protein sequence ID" value="KAF1016961.1"/>
    <property type="molecule type" value="Genomic_DNA"/>
</dbReference>
<proteinExistence type="inferred from homology"/>